<feature type="domain" description="SLH" evidence="2">
    <location>
        <begin position="93"/>
        <end position="157"/>
    </location>
</feature>
<gene>
    <name evidence="3" type="ORF">KC717_05215</name>
</gene>
<evidence type="ECO:0000313" key="4">
    <source>
        <dbReference type="Proteomes" id="UP000754563"/>
    </source>
</evidence>
<evidence type="ECO:0000259" key="2">
    <source>
        <dbReference type="PROSITE" id="PS51272"/>
    </source>
</evidence>
<accession>A0A955RKM0</accession>
<proteinExistence type="predicted"/>
<dbReference type="Pfam" id="PF00395">
    <property type="entry name" value="SLH"/>
    <property type="match status" value="2"/>
</dbReference>
<dbReference type="AlphaFoldDB" id="A0A955RKM0"/>
<dbReference type="Proteomes" id="UP000754563">
    <property type="component" value="Unassembled WGS sequence"/>
</dbReference>
<organism evidence="3 4">
    <name type="scientific">Candidatus Dojkabacteria bacterium</name>
    <dbReference type="NCBI Taxonomy" id="2099670"/>
    <lineage>
        <taxon>Bacteria</taxon>
        <taxon>Candidatus Dojkabacteria</taxon>
    </lineage>
</organism>
<reference evidence="3" key="1">
    <citation type="submission" date="2020-04" db="EMBL/GenBank/DDBJ databases">
        <authorList>
            <person name="Zhang T."/>
        </authorList>
    </citation>
    <scope>NUCLEOTIDE SEQUENCE</scope>
    <source>
        <strain evidence="3">HKST-UBA11</strain>
    </source>
</reference>
<name>A0A955RKM0_9BACT</name>
<feature type="signal peptide" evidence="1">
    <location>
        <begin position="1"/>
        <end position="21"/>
    </location>
</feature>
<dbReference type="EMBL" id="JAGQLH010000069">
    <property type="protein sequence ID" value="MCA9386019.1"/>
    <property type="molecule type" value="Genomic_DNA"/>
</dbReference>
<protein>
    <submittedName>
        <fullName evidence="3">S-layer homology domain-containing protein</fullName>
    </submittedName>
</protein>
<reference evidence="3" key="2">
    <citation type="journal article" date="2021" name="Microbiome">
        <title>Successional dynamics and alternative stable states in a saline activated sludge microbial community over 9 years.</title>
        <authorList>
            <person name="Wang Y."/>
            <person name="Ye J."/>
            <person name="Ju F."/>
            <person name="Liu L."/>
            <person name="Boyd J.A."/>
            <person name="Deng Y."/>
            <person name="Parks D.H."/>
            <person name="Jiang X."/>
            <person name="Yin X."/>
            <person name="Woodcroft B.J."/>
            <person name="Tyson G.W."/>
            <person name="Hugenholtz P."/>
            <person name="Polz M.F."/>
            <person name="Zhang T."/>
        </authorList>
    </citation>
    <scope>NUCLEOTIDE SEQUENCE</scope>
    <source>
        <strain evidence="3">HKST-UBA11</strain>
    </source>
</reference>
<evidence type="ECO:0000256" key="1">
    <source>
        <dbReference type="SAM" id="SignalP"/>
    </source>
</evidence>
<comment type="caution">
    <text evidence="3">The sequence shown here is derived from an EMBL/GenBank/DDBJ whole genome shotgun (WGS) entry which is preliminary data.</text>
</comment>
<evidence type="ECO:0000313" key="3">
    <source>
        <dbReference type="EMBL" id="MCA9386019.1"/>
    </source>
</evidence>
<keyword evidence="1" id="KW-0732">Signal</keyword>
<dbReference type="PROSITE" id="PS51272">
    <property type="entry name" value="SLH"/>
    <property type="match status" value="2"/>
</dbReference>
<sequence length="333" mass="37673">MNLKKLLSTIVAIVTLVPLQAASFYVEAAFSDVTPFYPYTEAISYLQERGKISGYSDGSFRPNDLISRAEFLKIVVGGYEPFAQKLTVCDQSLYTFHDLDLDTQEKFGAYICVAKLEGVISGYSDGTFQPYNSITFGEASKITWNTYGEKENIPLLTGSGYDIPTFDENFWLYITNLNYYKAIPESIEGVDVHITRGEMAEIVYRYLTYNELGYLRNPISFTDKQTLLIDQIPVDKFKFKFIPDKTKSSGFDAEIVIDGVNYEYEEDEFISWMYYESGGVGGALSPSGYVDFFTALGTYYVPDGNGITGYVTWNVVFDIEQKKVYGIFQENGF</sequence>
<feature type="chain" id="PRO_5036762485" evidence="1">
    <location>
        <begin position="22"/>
        <end position="333"/>
    </location>
</feature>
<dbReference type="InterPro" id="IPR001119">
    <property type="entry name" value="SLH_dom"/>
</dbReference>
<feature type="domain" description="SLH" evidence="2">
    <location>
        <begin position="26"/>
        <end position="89"/>
    </location>
</feature>